<evidence type="ECO:0000313" key="2">
    <source>
        <dbReference type="Proteomes" id="UP001159363"/>
    </source>
</evidence>
<comment type="caution">
    <text evidence="1">The sequence shown here is derived from an EMBL/GenBank/DDBJ whole genome shotgun (WGS) entry which is preliminary data.</text>
</comment>
<dbReference type="EMBL" id="JARBHB010000012">
    <property type="protein sequence ID" value="KAJ8871293.1"/>
    <property type="molecule type" value="Genomic_DNA"/>
</dbReference>
<name>A0ABQ9GGY9_9NEOP</name>
<reference evidence="1 2" key="1">
    <citation type="submission" date="2023-02" db="EMBL/GenBank/DDBJ databases">
        <title>LHISI_Scaffold_Assembly.</title>
        <authorList>
            <person name="Stuart O.P."/>
            <person name="Cleave R."/>
            <person name="Magrath M.J.L."/>
            <person name="Mikheyev A.S."/>
        </authorList>
    </citation>
    <scope>NUCLEOTIDE SEQUENCE [LARGE SCALE GENOMIC DNA]</scope>
    <source>
        <strain evidence="1">Daus_M_001</strain>
        <tissue evidence="1">Leg muscle</tissue>
    </source>
</reference>
<gene>
    <name evidence="1" type="ORF">PR048_027601</name>
</gene>
<evidence type="ECO:0000313" key="1">
    <source>
        <dbReference type="EMBL" id="KAJ8871293.1"/>
    </source>
</evidence>
<keyword evidence="2" id="KW-1185">Reference proteome</keyword>
<proteinExistence type="predicted"/>
<accession>A0ABQ9GGY9</accession>
<organism evidence="1 2">
    <name type="scientific">Dryococelus australis</name>
    <dbReference type="NCBI Taxonomy" id="614101"/>
    <lineage>
        <taxon>Eukaryota</taxon>
        <taxon>Metazoa</taxon>
        <taxon>Ecdysozoa</taxon>
        <taxon>Arthropoda</taxon>
        <taxon>Hexapoda</taxon>
        <taxon>Insecta</taxon>
        <taxon>Pterygota</taxon>
        <taxon>Neoptera</taxon>
        <taxon>Polyneoptera</taxon>
        <taxon>Phasmatodea</taxon>
        <taxon>Verophasmatodea</taxon>
        <taxon>Anareolatae</taxon>
        <taxon>Phasmatidae</taxon>
        <taxon>Eurycanthinae</taxon>
        <taxon>Dryococelus</taxon>
    </lineage>
</organism>
<dbReference type="Proteomes" id="UP001159363">
    <property type="component" value="Chromosome 11"/>
</dbReference>
<sequence>MNPRLAPKLTKKCSELPPFSPIKVRLAAREFNHSVSTEIMTHKIDSLFDCFNSSSLSSAKVYRSGFKKKSRHWNFLDEYVDFFRKMKFLNTNCKNPPCIQGWLENIAALKILWRDLQQKYNFSFLLTRHLSQDCIGNLFSVIMFKGGNNTISDAAMFRTISRSVTTNQLLKPSEDSNCEKINLSVTPKQFAGNIDESAAFEKETDLAIVNMHSKSYATGWVISRLKHDSCKEKLSTLNAGLLDPHNVYIYSKQYDGTNLLYPNQVAADLCDGVVKYYAMFLKKYLQDSKEGVKHKLLQKVCRQPATDSNMR</sequence>
<protein>
    <submittedName>
        <fullName evidence="1">Uncharacterized protein</fullName>
    </submittedName>
</protein>